<name>A0AAV4RXE5_CAEEX</name>
<dbReference type="Proteomes" id="UP001054945">
    <property type="component" value="Unassembled WGS sequence"/>
</dbReference>
<comment type="caution">
    <text evidence="2">The sequence shown here is derived from an EMBL/GenBank/DDBJ whole genome shotgun (WGS) entry which is preliminary data.</text>
</comment>
<proteinExistence type="predicted"/>
<dbReference type="AlphaFoldDB" id="A0AAV4RXE5"/>
<keyword evidence="1" id="KW-1133">Transmembrane helix</keyword>
<evidence type="ECO:0000313" key="2">
    <source>
        <dbReference type="EMBL" id="GIY25046.1"/>
    </source>
</evidence>
<evidence type="ECO:0000313" key="3">
    <source>
        <dbReference type="Proteomes" id="UP001054945"/>
    </source>
</evidence>
<accession>A0AAV4RXE5</accession>
<organism evidence="2 3">
    <name type="scientific">Caerostris extrusa</name>
    <name type="common">Bark spider</name>
    <name type="synonym">Caerostris bankana</name>
    <dbReference type="NCBI Taxonomy" id="172846"/>
    <lineage>
        <taxon>Eukaryota</taxon>
        <taxon>Metazoa</taxon>
        <taxon>Ecdysozoa</taxon>
        <taxon>Arthropoda</taxon>
        <taxon>Chelicerata</taxon>
        <taxon>Arachnida</taxon>
        <taxon>Araneae</taxon>
        <taxon>Araneomorphae</taxon>
        <taxon>Entelegynae</taxon>
        <taxon>Araneoidea</taxon>
        <taxon>Araneidae</taxon>
        <taxon>Caerostris</taxon>
    </lineage>
</organism>
<keyword evidence="1" id="KW-0472">Membrane</keyword>
<keyword evidence="1" id="KW-0812">Transmembrane</keyword>
<gene>
    <name evidence="2" type="ORF">CEXT_243531</name>
</gene>
<keyword evidence="3" id="KW-1185">Reference proteome</keyword>
<dbReference type="EMBL" id="BPLR01008485">
    <property type="protein sequence ID" value="GIY25046.1"/>
    <property type="molecule type" value="Genomic_DNA"/>
</dbReference>
<feature type="transmembrane region" description="Helical" evidence="1">
    <location>
        <begin position="88"/>
        <end position="108"/>
    </location>
</feature>
<feature type="transmembrane region" description="Helical" evidence="1">
    <location>
        <begin position="55"/>
        <end position="76"/>
    </location>
</feature>
<sequence length="168" mass="18509">MLTLLIGRVLINVMPSLARGHILFNLIGGIFPEGYLAISGSTAKRRLVTDESETGVAATASVFFVGDGLLTFRLILRRFCYSCLLRKLAFSGVGVSVTTFLSPFLSLVTNKFVRINRENRFGFALSFYVWIVRNSRRVPVISYTQAKPTSSNRTCTATTWEPPHGPGG</sequence>
<protein>
    <submittedName>
        <fullName evidence="2">Uncharacterized protein</fullName>
    </submittedName>
</protein>
<reference evidence="2 3" key="1">
    <citation type="submission" date="2021-06" db="EMBL/GenBank/DDBJ databases">
        <title>Caerostris extrusa draft genome.</title>
        <authorList>
            <person name="Kono N."/>
            <person name="Arakawa K."/>
        </authorList>
    </citation>
    <scope>NUCLEOTIDE SEQUENCE [LARGE SCALE GENOMIC DNA]</scope>
</reference>
<evidence type="ECO:0000256" key="1">
    <source>
        <dbReference type="SAM" id="Phobius"/>
    </source>
</evidence>